<keyword evidence="2" id="KW-1185">Reference proteome</keyword>
<dbReference type="KEGG" id="dmm:dnm_096720"/>
<protein>
    <submittedName>
        <fullName evidence="1">Uncharacterized protein</fullName>
    </submittedName>
</protein>
<dbReference type="Proteomes" id="UP000663722">
    <property type="component" value="Chromosome"/>
</dbReference>
<organism evidence="1 2">
    <name type="scientific">Desulfonema magnum</name>
    <dbReference type="NCBI Taxonomy" id="45655"/>
    <lineage>
        <taxon>Bacteria</taxon>
        <taxon>Pseudomonadati</taxon>
        <taxon>Thermodesulfobacteriota</taxon>
        <taxon>Desulfobacteria</taxon>
        <taxon>Desulfobacterales</taxon>
        <taxon>Desulfococcaceae</taxon>
        <taxon>Desulfonema</taxon>
    </lineage>
</organism>
<accession>A0A975GTX6</accession>
<evidence type="ECO:0000313" key="1">
    <source>
        <dbReference type="EMBL" id="QTA93569.1"/>
    </source>
</evidence>
<dbReference type="AlphaFoldDB" id="A0A975GTX6"/>
<sequence length="43" mass="5362">MLSRKFLFSVYRKLSEYFVVTICNHNFPYVRQKQAELRNEIRH</sequence>
<proteinExistence type="predicted"/>
<reference evidence="1" key="1">
    <citation type="journal article" date="2021" name="Microb. Physiol.">
        <title>Proteogenomic Insights into the Physiology of Marine, Sulfate-Reducing, Filamentous Desulfonema limicola and Desulfonema magnum.</title>
        <authorList>
            <person name="Schnaars V."/>
            <person name="Wohlbrand L."/>
            <person name="Scheve S."/>
            <person name="Hinrichs C."/>
            <person name="Reinhardt R."/>
            <person name="Rabus R."/>
        </authorList>
    </citation>
    <scope>NUCLEOTIDE SEQUENCE</scope>
    <source>
        <strain evidence="1">4be13</strain>
    </source>
</reference>
<dbReference type="EMBL" id="CP061800">
    <property type="protein sequence ID" value="QTA93569.1"/>
    <property type="molecule type" value="Genomic_DNA"/>
</dbReference>
<gene>
    <name evidence="1" type="ORF">dnm_096720</name>
</gene>
<name>A0A975GTX6_9BACT</name>
<evidence type="ECO:0000313" key="2">
    <source>
        <dbReference type="Proteomes" id="UP000663722"/>
    </source>
</evidence>